<dbReference type="InterPro" id="IPR020936">
    <property type="entry name" value="TrhO"/>
</dbReference>
<protein>
    <recommendedName>
        <fullName evidence="1">tRNA uridine(34) hydroxylase</fullName>
        <ecNumber evidence="1">1.14.-.-</ecNumber>
    </recommendedName>
    <alternativeName>
        <fullName evidence="1">tRNA hydroxylation protein O</fullName>
    </alternativeName>
</protein>
<organism evidence="3 4">
    <name type="scientific">Poriferisphaera corsica</name>
    <dbReference type="NCBI Taxonomy" id="2528020"/>
    <lineage>
        <taxon>Bacteria</taxon>
        <taxon>Pseudomonadati</taxon>
        <taxon>Planctomycetota</taxon>
        <taxon>Phycisphaerae</taxon>
        <taxon>Phycisphaerales</taxon>
        <taxon>Phycisphaeraceae</taxon>
        <taxon>Poriferisphaera</taxon>
    </lineage>
</organism>
<dbReference type="EMBL" id="CP036425">
    <property type="protein sequence ID" value="QDU35418.1"/>
    <property type="molecule type" value="Genomic_DNA"/>
</dbReference>
<dbReference type="Gene3D" id="3.40.250.10">
    <property type="entry name" value="Rhodanese-like domain"/>
    <property type="match status" value="1"/>
</dbReference>
<evidence type="ECO:0000313" key="4">
    <source>
        <dbReference type="Proteomes" id="UP000317369"/>
    </source>
</evidence>
<sequence>MPDTYIIAALYHFTKLEDFKDLRVPLMDHCKQYNITGTLLLAAEGINGTIAGSRSDIDSILTYLRSDPRLANLDHKESTDTQNPFRRMKVRLKKEIVTMGVPDIDPNQTVGTYVSPQDWNNLLNDPDTILVDTRNDYEYAIGTFKNAIDPQTESFREFPEWIKQNLPTEQYKDKKIAMFCTGGIRCEKATAYMRQLGFPNVYHLKGGILKYLETVPEEQSLWEGDCYVFDGRVSVKHNLVPGNFDMCYACGLPITQSDTTHADYEPGVSCPTCISQTTDKQKDRFRDRQRQLTTTQS</sequence>
<dbReference type="GO" id="GO:0006400">
    <property type="term" value="P:tRNA modification"/>
    <property type="evidence" value="ECO:0007669"/>
    <property type="project" value="UniProtKB-UniRule"/>
</dbReference>
<dbReference type="NCBIfam" id="NF001135">
    <property type="entry name" value="PRK00142.1-3"/>
    <property type="match status" value="1"/>
</dbReference>
<gene>
    <name evidence="1" type="primary">trhO</name>
    <name evidence="3" type="ORF">KS4_34990</name>
</gene>
<dbReference type="InterPro" id="IPR036873">
    <property type="entry name" value="Rhodanese-like_dom_sf"/>
</dbReference>
<feature type="domain" description="Rhodanese" evidence="2">
    <location>
        <begin position="124"/>
        <end position="220"/>
    </location>
</feature>
<name>A0A517YYW6_9BACT</name>
<comment type="function">
    <text evidence="1">Catalyzes oxygen-dependent 5-hydroxyuridine (ho5U) modification at position 34 in tRNAs.</text>
</comment>
<dbReference type="OrthoDB" id="9784108at2"/>
<dbReference type="Pfam" id="PF17773">
    <property type="entry name" value="UPF0176_N"/>
    <property type="match status" value="1"/>
</dbReference>
<dbReference type="EC" id="1.14.-.-" evidence="1"/>
<dbReference type="GO" id="GO:0016705">
    <property type="term" value="F:oxidoreductase activity, acting on paired donors, with incorporation or reduction of molecular oxygen"/>
    <property type="evidence" value="ECO:0007669"/>
    <property type="project" value="UniProtKB-UniRule"/>
</dbReference>
<dbReference type="GO" id="GO:0016740">
    <property type="term" value="F:transferase activity"/>
    <property type="evidence" value="ECO:0007669"/>
    <property type="project" value="UniProtKB-KW"/>
</dbReference>
<keyword evidence="3" id="KW-0808">Transferase</keyword>
<keyword evidence="1" id="KW-0819">tRNA processing</keyword>
<dbReference type="Pfam" id="PF00581">
    <property type="entry name" value="Rhodanese"/>
    <property type="match status" value="1"/>
</dbReference>
<comment type="catalytic activity">
    <reaction evidence="1">
        <text>uridine(34) in tRNA + AH2 + O2 = 5-hydroxyuridine(34) in tRNA + A + H2O</text>
        <dbReference type="Rhea" id="RHEA:64224"/>
        <dbReference type="Rhea" id="RHEA-COMP:11727"/>
        <dbReference type="Rhea" id="RHEA-COMP:13381"/>
        <dbReference type="ChEBI" id="CHEBI:13193"/>
        <dbReference type="ChEBI" id="CHEBI:15377"/>
        <dbReference type="ChEBI" id="CHEBI:15379"/>
        <dbReference type="ChEBI" id="CHEBI:17499"/>
        <dbReference type="ChEBI" id="CHEBI:65315"/>
        <dbReference type="ChEBI" id="CHEBI:136877"/>
    </reaction>
</comment>
<dbReference type="AlphaFoldDB" id="A0A517YYW6"/>
<dbReference type="SMART" id="SM00450">
    <property type="entry name" value="RHOD"/>
    <property type="match status" value="1"/>
</dbReference>
<proteinExistence type="inferred from homology"/>
<comment type="similarity">
    <text evidence="1">Belongs to the TrhO family.</text>
</comment>
<keyword evidence="1" id="KW-0560">Oxidoreductase</keyword>
<dbReference type="PANTHER" id="PTHR43268:SF3">
    <property type="entry name" value="RHODANESE-LIKE DOMAIN-CONTAINING PROTEIN 7-RELATED"/>
    <property type="match status" value="1"/>
</dbReference>
<evidence type="ECO:0000313" key="3">
    <source>
        <dbReference type="EMBL" id="QDU35418.1"/>
    </source>
</evidence>
<dbReference type="PANTHER" id="PTHR43268">
    <property type="entry name" value="THIOSULFATE SULFURTRANSFERASE/RHODANESE-LIKE DOMAIN-CONTAINING PROTEIN 2"/>
    <property type="match status" value="1"/>
</dbReference>
<dbReference type="InterPro" id="IPR001763">
    <property type="entry name" value="Rhodanese-like_dom"/>
</dbReference>
<reference evidence="3 4" key="1">
    <citation type="submission" date="2019-02" db="EMBL/GenBank/DDBJ databases">
        <title>Deep-cultivation of Planctomycetes and their phenomic and genomic characterization uncovers novel biology.</title>
        <authorList>
            <person name="Wiegand S."/>
            <person name="Jogler M."/>
            <person name="Boedeker C."/>
            <person name="Pinto D."/>
            <person name="Vollmers J."/>
            <person name="Rivas-Marin E."/>
            <person name="Kohn T."/>
            <person name="Peeters S.H."/>
            <person name="Heuer A."/>
            <person name="Rast P."/>
            <person name="Oberbeckmann S."/>
            <person name="Bunk B."/>
            <person name="Jeske O."/>
            <person name="Meyerdierks A."/>
            <person name="Storesund J.E."/>
            <person name="Kallscheuer N."/>
            <person name="Luecker S."/>
            <person name="Lage O.M."/>
            <person name="Pohl T."/>
            <person name="Merkel B.J."/>
            <person name="Hornburger P."/>
            <person name="Mueller R.-W."/>
            <person name="Bruemmer F."/>
            <person name="Labrenz M."/>
            <person name="Spormann A.M."/>
            <person name="Op den Camp H."/>
            <person name="Overmann J."/>
            <person name="Amann R."/>
            <person name="Jetten M.S.M."/>
            <person name="Mascher T."/>
            <person name="Medema M.H."/>
            <person name="Devos D.P."/>
            <person name="Kaster A.-K."/>
            <person name="Ovreas L."/>
            <person name="Rohde M."/>
            <person name="Galperin M.Y."/>
            <person name="Jogler C."/>
        </authorList>
    </citation>
    <scope>NUCLEOTIDE SEQUENCE [LARGE SCALE GENOMIC DNA]</scope>
    <source>
        <strain evidence="3 4">KS4</strain>
    </source>
</reference>
<accession>A0A517YYW6</accession>
<dbReference type="Gene3D" id="3.30.70.100">
    <property type="match status" value="1"/>
</dbReference>
<dbReference type="SUPFAM" id="SSF52821">
    <property type="entry name" value="Rhodanese/Cell cycle control phosphatase"/>
    <property type="match status" value="1"/>
</dbReference>
<dbReference type="HAMAP" id="MF_00469">
    <property type="entry name" value="TrhO"/>
    <property type="match status" value="1"/>
</dbReference>
<dbReference type="RefSeq" id="WP_145080743.1">
    <property type="nucleotide sequence ID" value="NZ_CP036425.1"/>
</dbReference>
<dbReference type="Proteomes" id="UP000317369">
    <property type="component" value="Chromosome"/>
</dbReference>
<evidence type="ECO:0000256" key="1">
    <source>
        <dbReference type="HAMAP-Rule" id="MF_00469"/>
    </source>
</evidence>
<evidence type="ECO:0000259" key="2">
    <source>
        <dbReference type="PROSITE" id="PS50206"/>
    </source>
</evidence>
<dbReference type="CDD" id="cd01518">
    <property type="entry name" value="RHOD_YceA"/>
    <property type="match status" value="1"/>
</dbReference>
<dbReference type="KEGG" id="pcor:KS4_34990"/>
<dbReference type="NCBIfam" id="NF001136">
    <property type="entry name" value="PRK00142.1-4"/>
    <property type="match status" value="1"/>
</dbReference>
<keyword evidence="4" id="KW-1185">Reference proteome</keyword>
<dbReference type="PROSITE" id="PS50206">
    <property type="entry name" value="RHODANESE_3"/>
    <property type="match status" value="1"/>
</dbReference>
<dbReference type="InterPro" id="IPR040503">
    <property type="entry name" value="TRHO_N"/>
</dbReference>